<feature type="region of interest" description="Disordered" evidence="1">
    <location>
        <begin position="1"/>
        <end position="39"/>
    </location>
</feature>
<dbReference type="AlphaFoldDB" id="A0A1Y2MB63"/>
<dbReference type="EMBL" id="KZ107839">
    <property type="protein sequence ID" value="OSS53343.1"/>
    <property type="molecule type" value="Genomic_DNA"/>
</dbReference>
<dbReference type="InParanoid" id="A0A1Y2MB63"/>
<dbReference type="Pfam" id="PF24494">
    <property type="entry name" value="DUF7587"/>
    <property type="match status" value="1"/>
</dbReference>
<feature type="compositionally biased region" description="Polar residues" evidence="1">
    <location>
        <begin position="1"/>
        <end position="12"/>
    </location>
</feature>
<sequence>MAEFSPSNSVAQSEVPPADSPPTPMDTEPTGSNASPPAPMVTSVVLRNKFHRCPIHRDERMCKGARVEPEDEEISSTLTDPTITFDKSQEQLRKKTRGGSKLLPPTLYRVFYEGSATLSSRVSKDTHVRHRENKQLKLRNGNAFQTIGEVVFNKSVTKEGIERHLVWNKKKDPSTWISMFHGFGHATKRARFHYTESKRIGQRVTIAEISTSDLVAATLHANCKTVWEIMKTTAHWTKRLHYSVTTRQVEIPVWVNRSVRPADGSSIKAEELMASNDDLFVSIKELNNSNLVAGPDSHSRRRTIRANGHAYEWLALGRIREERIMKVIPFDGTAFHMVKPSYTVRSEDATEDWIFDFELETWRLESEMKRANARKRRITEVDDDDDDVFEVASKEVCKCKRSNTQALSLSTVEIIYHI</sequence>
<name>A0A1Y2MB63_EPING</name>
<dbReference type="InterPro" id="IPR056009">
    <property type="entry name" value="DUF7587"/>
</dbReference>
<evidence type="ECO:0000313" key="4">
    <source>
        <dbReference type="Proteomes" id="UP000193240"/>
    </source>
</evidence>
<organism evidence="3 4">
    <name type="scientific">Epicoccum nigrum</name>
    <name type="common">Soil fungus</name>
    <name type="synonym">Epicoccum purpurascens</name>
    <dbReference type="NCBI Taxonomy" id="105696"/>
    <lineage>
        <taxon>Eukaryota</taxon>
        <taxon>Fungi</taxon>
        <taxon>Dikarya</taxon>
        <taxon>Ascomycota</taxon>
        <taxon>Pezizomycotina</taxon>
        <taxon>Dothideomycetes</taxon>
        <taxon>Pleosporomycetidae</taxon>
        <taxon>Pleosporales</taxon>
        <taxon>Pleosporineae</taxon>
        <taxon>Didymellaceae</taxon>
        <taxon>Epicoccum</taxon>
    </lineage>
</organism>
<evidence type="ECO:0000313" key="3">
    <source>
        <dbReference type="EMBL" id="OSS53343.1"/>
    </source>
</evidence>
<proteinExistence type="predicted"/>
<evidence type="ECO:0000259" key="2">
    <source>
        <dbReference type="Pfam" id="PF24494"/>
    </source>
</evidence>
<protein>
    <recommendedName>
        <fullName evidence="2">DUF7587 domain-containing protein</fullName>
    </recommendedName>
</protein>
<feature type="domain" description="DUF7587" evidence="2">
    <location>
        <begin position="103"/>
        <end position="221"/>
    </location>
</feature>
<dbReference type="Proteomes" id="UP000193240">
    <property type="component" value="Unassembled WGS sequence"/>
</dbReference>
<keyword evidence="4" id="KW-1185">Reference proteome</keyword>
<reference evidence="3 4" key="1">
    <citation type="journal article" date="2017" name="Genome Announc.">
        <title>Genome sequence of the saprophytic ascomycete Epicoccum nigrum ICMP 19927 strain isolated from New Zealand.</title>
        <authorList>
            <person name="Fokin M."/>
            <person name="Fleetwood D."/>
            <person name="Weir B.S."/>
            <person name="Villas-Boas S.G."/>
        </authorList>
    </citation>
    <scope>NUCLEOTIDE SEQUENCE [LARGE SCALE GENOMIC DNA]</scope>
    <source>
        <strain evidence="3 4">ICMP 19927</strain>
    </source>
</reference>
<accession>A0A1Y2MB63</accession>
<evidence type="ECO:0000256" key="1">
    <source>
        <dbReference type="SAM" id="MobiDB-lite"/>
    </source>
</evidence>
<gene>
    <name evidence="3" type="ORF">B5807_02679</name>
</gene>